<evidence type="ECO:0000313" key="3">
    <source>
        <dbReference type="Proteomes" id="UP000193240"/>
    </source>
</evidence>
<evidence type="ECO:0000256" key="1">
    <source>
        <dbReference type="SAM" id="MobiDB-lite"/>
    </source>
</evidence>
<evidence type="ECO:0000313" key="2">
    <source>
        <dbReference type="EMBL" id="OSS54374.1"/>
    </source>
</evidence>
<keyword evidence="3" id="KW-1185">Reference proteome</keyword>
<feature type="region of interest" description="Disordered" evidence="1">
    <location>
        <begin position="73"/>
        <end position="101"/>
    </location>
</feature>
<name>A0A1Y2ME09_EPING</name>
<dbReference type="InParanoid" id="A0A1Y2ME09"/>
<protein>
    <submittedName>
        <fullName evidence="2">Uncharacterized protein</fullName>
    </submittedName>
</protein>
<gene>
    <name evidence="2" type="ORF">B5807_00682</name>
</gene>
<reference evidence="2 3" key="1">
    <citation type="journal article" date="2017" name="Genome Announc.">
        <title>Genome sequence of the saprophytic ascomycete Epicoccum nigrum ICMP 19927 strain isolated from New Zealand.</title>
        <authorList>
            <person name="Fokin M."/>
            <person name="Fleetwood D."/>
            <person name="Weir B.S."/>
            <person name="Villas-Boas S.G."/>
        </authorList>
    </citation>
    <scope>NUCLEOTIDE SEQUENCE [LARGE SCALE GENOMIC DNA]</scope>
    <source>
        <strain evidence="2 3">ICMP 19927</strain>
    </source>
</reference>
<proteinExistence type="predicted"/>
<dbReference type="EMBL" id="KZ107838">
    <property type="protein sequence ID" value="OSS54374.1"/>
    <property type="molecule type" value="Genomic_DNA"/>
</dbReference>
<sequence>MIIVLQGFEHAVKVNIFIWLRDFERSLEGDGQRRTWRIINALFCAEIGGCKQRRTSYVLFVLERTSRILVKKKRQHQKHTGSLQTFDPEMNRVRQTETLNN</sequence>
<dbReference type="AlphaFoldDB" id="A0A1Y2ME09"/>
<accession>A0A1Y2ME09</accession>
<dbReference type="Proteomes" id="UP000193240">
    <property type="component" value="Unassembled WGS sequence"/>
</dbReference>
<organism evidence="2 3">
    <name type="scientific">Epicoccum nigrum</name>
    <name type="common">Soil fungus</name>
    <name type="synonym">Epicoccum purpurascens</name>
    <dbReference type="NCBI Taxonomy" id="105696"/>
    <lineage>
        <taxon>Eukaryota</taxon>
        <taxon>Fungi</taxon>
        <taxon>Dikarya</taxon>
        <taxon>Ascomycota</taxon>
        <taxon>Pezizomycotina</taxon>
        <taxon>Dothideomycetes</taxon>
        <taxon>Pleosporomycetidae</taxon>
        <taxon>Pleosporales</taxon>
        <taxon>Pleosporineae</taxon>
        <taxon>Didymellaceae</taxon>
        <taxon>Epicoccum</taxon>
    </lineage>
</organism>